<gene>
    <name evidence="2" type="ORF">CVT25_013369</name>
</gene>
<accession>A0A409WSK8</accession>
<evidence type="ECO:0000256" key="1">
    <source>
        <dbReference type="SAM" id="MobiDB-lite"/>
    </source>
</evidence>
<dbReference type="OrthoDB" id="3060267at2759"/>
<comment type="caution">
    <text evidence="2">The sequence shown here is derived from an EMBL/GenBank/DDBJ whole genome shotgun (WGS) entry which is preliminary data.</text>
</comment>
<name>A0A409WSK8_PSICY</name>
<keyword evidence="3" id="KW-1185">Reference proteome</keyword>
<organism evidence="2 3">
    <name type="scientific">Psilocybe cyanescens</name>
    <dbReference type="NCBI Taxonomy" id="93625"/>
    <lineage>
        <taxon>Eukaryota</taxon>
        <taxon>Fungi</taxon>
        <taxon>Dikarya</taxon>
        <taxon>Basidiomycota</taxon>
        <taxon>Agaricomycotina</taxon>
        <taxon>Agaricomycetes</taxon>
        <taxon>Agaricomycetidae</taxon>
        <taxon>Agaricales</taxon>
        <taxon>Agaricineae</taxon>
        <taxon>Strophariaceae</taxon>
        <taxon>Psilocybe</taxon>
    </lineage>
</organism>
<proteinExistence type="predicted"/>
<reference evidence="2 3" key="1">
    <citation type="journal article" date="2018" name="Evol. Lett.">
        <title>Horizontal gene cluster transfer increased hallucinogenic mushroom diversity.</title>
        <authorList>
            <person name="Reynolds H.T."/>
            <person name="Vijayakumar V."/>
            <person name="Gluck-Thaler E."/>
            <person name="Korotkin H.B."/>
            <person name="Matheny P.B."/>
            <person name="Slot J.C."/>
        </authorList>
    </citation>
    <scope>NUCLEOTIDE SEQUENCE [LARGE SCALE GENOMIC DNA]</scope>
    <source>
        <strain evidence="2 3">2631</strain>
    </source>
</reference>
<sequence length="229" mass="25994">MASILARLVNHPNVTVRHKVGHAELWVDRVAYLKMRNERLRNKGESHIQDQGITFDGHIAQEATQMLHMLPDKVTLPQPRVKTEATGLPPKESPGYAQPRVREQRRSPLAKETSPNMQGFSMPRTDRDDMDKPGIPEAKLVQKKAMEDHLVKLMDKTLAIQMVFPVGFKFSQKMDTSEKYAGSPKFADLESWLSSLCYHLAFGQMGGPELDRVHTMLLIEHLEGEALQF</sequence>
<dbReference type="InParanoid" id="A0A409WSK8"/>
<evidence type="ECO:0000313" key="2">
    <source>
        <dbReference type="EMBL" id="PPQ81456.1"/>
    </source>
</evidence>
<evidence type="ECO:0000313" key="3">
    <source>
        <dbReference type="Proteomes" id="UP000283269"/>
    </source>
</evidence>
<dbReference type="EMBL" id="NHYD01003251">
    <property type="protein sequence ID" value="PPQ81456.1"/>
    <property type="molecule type" value="Genomic_DNA"/>
</dbReference>
<dbReference type="AlphaFoldDB" id="A0A409WSK8"/>
<dbReference type="Proteomes" id="UP000283269">
    <property type="component" value="Unassembled WGS sequence"/>
</dbReference>
<protein>
    <submittedName>
        <fullName evidence="2">Uncharacterized protein</fullName>
    </submittedName>
</protein>
<feature type="region of interest" description="Disordered" evidence="1">
    <location>
        <begin position="83"/>
        <end position="132"/>
    </location>
</feature>